<dbReference type="Pfam" id="PF10369">
    <property type="entry name" value="ALS_ss_C"/>
    <property type="match status" value="1"/>
</dbReference>
<comment type="caution">
    <text evidence="11">The sequence shown here is derived from an EMBL/GenBank/DDBJ whole genome shotgun (WGS) entry which is preliminary data.</text>
</comment>
<evidence type="ECO:0000256" key="2">
    <source>
        <dbReference type="ARBA" id="ARBA00005025"/>
    </source>
</evidence>
<evidence type="ECO:0000313" key="12">
    <source>
        <dbReference type="Proteomes" id="UP000614410"/>
    </source>
</evidence>
<keyword evidence="5 8" id="KW-0028">Amino-acid biosynthesis</keyword>
<evidence type="ECO:0000256" key="7">
    <source>
        <dbReference type="ARBA" id="ARBA00048670"/>
    </source>
</evidence>
<gene>
    <name evidence="11" type="primary">ilvN</name>
    <name evidence="11" type="ORF">JF887_05330</name>
</gene>
<keyword evidence="8 11" id="KW-0808">Transferase</keyword>
<dbReference type="FunFam" id="3.30.70.1150:FF:000001">
    <property type="entry name" value="Acetolactate synthase small subunit"/>
    <property type="match status" value="1"/>
</dbReference>
<organism evidence="11 12">
    <name type="scientific">Candidatus Amunia macphersoniae</name>
    <dbReference type="NCBI Taxonomy" id="3127014"/>
    <lineage>
        <taxon>Bacteria</taxon>
        <taxon>Bacillati</taxon>
        <taxon>Candidatus Dormiibacterota</taxon>
        <taxon>Candidatus Dormibacteria</taxon>
        <taxon>Candidatus Aeolococcales</taxon>
        <taxon>Candidatus Aeolococcaceae</taxon>
        <taxon>Candidatus Amunia</taxon>
    </lineage>
</organism>
<evidence type="ECO:0000256" key="8">
    <source>
        <dbReference type="RuleBase" id="RU368092"/>
    </source>
</evidence>
<evidence type="ECO:0000256" key="3">
    <source>
        <dbReference type="ARBA" id="ARBA00006341"/>
    </source>
</evidence>
<accession>A0A934KHG2</accession>
<dbReference type="NCBIfam" id="TIGR00119">
    <property type="entry name" value="acolac_sm"/>
    <property type="match status" value="1"/>
</dbReference>
<dbReference type="PROSITE" id="PS51671">
    <property type="entry name" value="ACT"/>
    <property type="match status" value="1"/>
</dbReference>
<dbReference type="InterPro" id="IPR039557">
    <property type="entry name" value="AHAS_ACT"/>
</dbReference>
<feature type="region of interest" description="Disordered" evidence="9">
    <location>
        <begin position="175"/>
        <end position="195"/>
    </location>
</feature>
<reference evidence="11 12" key="1">
    <citation type="submission" date="2020-10" db="EMBL/GenBank/DDBJ databases">
        <title>Ca. Dormibacterota MAGs.</title>
        <authorList>
            <person name="Montgomery K."/>
        </authorList>
    </citation>
    <scope>NUCLEOTIDE SEQUENCE [LARGE SCALE GENOMIC DNA]</scope>
    <source>
        <strain evidence="11">Mitchell_Peninsula_5</strain>
    </source>
</reference>
<dbReference type="InterPro" id="IPR004789">
    <property type="entry name" value="Acetalactate_synth_ssu"/>
</dbReference>
<feature type="domain" description="ACT" evidence="10">
    <location>
        <begin position="6"/>
        <end position="80"/>
    </location>
</feature>
<dbReference type="GO" id="GO:0005829">
    <property type="term" value="C:cytosol"/>
    <property type="evidence" value="ECO:0007669"/>
    <property type="project" value="TreeGrafter"/>
</dbReference>
<dbReference type="NCBIfam" id="NF008864">
    <property type="entry name" value="PRK11895.1"/>
    <property type="match status" value="1"/>
</dbReference>
<dbReference type="FunFam" id="3.30.70.260:FF:000001">
    <property type="entry name" value="Acetolactate synthase, small subunit"/>
    <property type="match status" value="1"/>
</dbReference>
<dbReference type="SUPFAM" id="SSF55021">
    <property type="entry name" value="ACT-like"/>
    <property type="match status" value="2"/>
</dbReference>
<evidence type="ECO:0000313" key="11">
    <source>
        <dbReference type="EMBL" id="MBJ7608836.1"/>
    </source>
</evidence>
<dbReference type="GO" id="GO:0003984">
    <property type="term" value="F:acetolactate synthase activity"/>
    <property type="evidence" value="ECO:0007669"/>
    <property type="project" value="UniProtKB-UniRule"/>
</dbReference>
<dbReference type="InterPro" id="IPR045865">
    <property type="entry name" value="ACT-like_dom_sf"/>
</dbReference>
<evidence type="ECO:0000256" key="6">
    <source>
        <dbReference type="ARBA" id="ARBA00023304"/>
    </source>
</evidence>
<evidence type="ECO:0000256" key="5">
    <source>
        <dbReference type="ARBA" id="ARBA00022605"/>
    </source>
</evidence>
<dbReference type="GO" id="GO:1990610">
    <property type="term" value="F:acetolactate synthase regulator activity"/>
    <property type="evidence" value="ECO:0007669"/>
    <property type="project" value="UniProtKB-UniRule"/>
</dbReference>
<comment type="pathway">
    <text evidence="2 8">Amino-acid biosynthesis; L-valine biosynthesis; L-valine from pyruvate: step 1/4.</text>
</comment>
<dbReference type="Gene3D" id="3.30.70.260">
    <property type="match status" value="1"/>
</dbReference>
<comment type="catalytic activity">
    <reaction evidence="7 8">
        <text>2 pyruvate + H(+) = (2S)-2-acetolactate + CO2</text>
        <dbReference type="Rhea" id="RHEA:25249"/>
        <dbReference type="ChEBI" id="CHEBI:15361"/>
        <dbReference type="ChEBI" id="CHEBI:15378"/>
        <dbReference type="ChEBI" id="CHEBI:16526"/>
        <dbReference type="ChEBI" id="CHEBI:58476"/>
        <dbReference type="EC" id="2.2.1.6"/>
    </reaction>
</comment>
<dbReference type="AlphaFoldDB" id="A0A934KHG2"/>
<dbReference type="PANTHER" id="PTHR30239">
    <property type="entry name" value="ACETOLACTATE SYNTHASE SMALL SUBUNIT"/>
    <property type="match status" value="1"/>
</dbReference>
<comment type="function">
    <text evidence="8">Catalyzes the conversion of 2 pyruvate molecules into acetolactate in the first common step of the biosynthetic pathway of the branched-amino acids such as leucine, isoleucine, and valine.</text>
</comment>
<evidence type="ECO:0000256" key="4">
    <source>
        <dbReference type="ARBA" id="ARBA00011744"/>
    </source>
</evidence>
<evidence type="ECO:0000256" key="9">
    <source>
        <dbReference type="SAM" id="MobiDB-lite"/>
    </source>
</evidence>
<dbReference type="GO" id="GO:0009099">
    <property type="term" value="P:L-valine biosynthetic process"/>
    <property type="evidence" value="ECO:0007669"/>
    <property type="project" value="UniProtKB-UniRule"/>
</dbReference>
<comment type="similarity">
    <text evidence="3 8">Belongs to the acetolactate synthase small subunit family.</text>
</comment>
<name>A0A934KHG2_9BACT</name>
<dbReference type="EMBL" id="JAEKNN010000025">
    <property type="protein sequence ID" value="MBJ7608836.1"/>
    <property type="molecule type" value="Genomic_DNA"/>
</dbReference>
<dbReference type="Proteomes" id="UP000614410">
    <property type="component" value="Unassembled WGS sequence"/>
</dbReference>
<dbReference type="InterPro" id="IPR054480">
    <property type="entry name" value="AHAS_small-like_ACT"/>
</dbReference>
<comment type="subunit">
    <text evidence="4 8">Dimer of large and small chains.</text>
</comment>
<keyword evidence="6 8" id="KW-0100">Branched-chain amino acid biosynthesis</keyword>
<dbReference type="CDD" id="cd04878">
    <property type="entry name" value="ACT_AHAS"/>
    <property type="match status" value="1"/>
</dbReference>
<dbReference type="InterPro" id="IPR027271">
    <property type="entry name" value="Acetolactate_synth/TF_NikR_C"/>
</dbReference>
<dbReference type="EC" id="2.2.1.6" evidence="8"/>
<proteinExistence type="inferred from homology"/>
<dbReference type="Pfam" id="PF22629">
    <property type="entry name" value="ACT_AHAS_ss"/>
    <property type="match status" value="1"/>
</dbReference>
<dbReference type="InterPro" id="IPR019455">
    <property type="entry name" value="Acetolactate_synth_ssu_C"/>
</dbReference>
<dbReference type="Gene3D" id="3.30.70.1150">
    <property type="entry name" value="ACT-like. Chain A, domain 2"/>
    <property type="match status" value="1"/>
</dbReference>
<evidence type="ECO:0000259" key="10">
    <source>
        <dbReference type="PROSITE" id="PS51671"/>
    </source>
</evidence>
<dbReference type="GO" id="GO:0009097">
    <property type="term" value="P:isoleucine biosynthetic process"/>
    <property type="evidence" value="ECO:0007669"/>
    <property type="project" value="UniProtKB-UniRule"/>
</dbReference>
<evidence type="ECO:0000256" key="1">
    <source>
        <dbReference type="ARBA" id="ARBA00004974"/>
    </source>
</evidence>
<protein>
    <recommendedName>
        <fullName evidence="8">Acetolactate synthase small subunit</fullName>
        <shortName evidence="8">AHAS</shortName>
        <shortName evidence="8">ALS</shortName>
        <ecNumber evidence="8">2.2.1.6</ecNumber>
    </recommendedName>
    <alternativeName>
        <fullName evidence="8">Acetohydroxy-acid synthase small subunit</fullName>
    </alternativeName>
</protein>
<dbReference type="InterPro" id="IPR002912">
    <property type="entry name" value="ACT_dom"/>
</dbReference>
<sequence length="195" mass="21272">MSQSRLLSVLVENKPGVLNRVASAVRRRGFNIDSLSVGPTDDASVSRMTITVQVGRQQAEQATKQLAKLIDVITIDDVTGQRVVAHELLLIRMHAPHSSRRDVLDIVDIFRGRVVDIAVESVIVEVTGSTEKVDNFIELMRPFGIKEVARSGAVALVRGDDARLRLLDFELPSGEPEIHPVSGDDDEAVDTTGNV</sequence>
<comment type="pathway">
    <text evidence="1 8">Amino-acid biosynthesis; L-isoleucine biosynthesis; L-isoleucine from 2-oxobutanoate: step 1/4.</text>
</comment>
<dbReference type="PANTHER" id="PTHR30239:SF0">
    <property type="entry name" value="ACETOLACTATE SYNTHASE SMALL SUBUNIT 1, CHLOROPLASTIC"/>
    <property type="match status" value="1"/>
</dbReference>